<proteinExistence type="predicted"/>
<dbReference type="EMBL" id="CP014854">
    <property type="protein sequence ID" value="ASI99775.1"/>
    <property type="molecule type" value="Genomic_DNA"/>
</dbReference>
<name>A0A218P4F3_THECE</name>
<protein>
    <submittedName>
        <fullName evidence="1">Uncharacterized protein</fullName>
    </submittedName>
</protein>
<dbReference type="KEGG" id="tce:A3L02_09465"/>
<evidence type="ECO:0000313" key="2">
    <source>
        <dbReference type="Proteomes" id="UP000197156"/>
    </source>
</evidence>
<dbReference type="Proteomes" id="UP000197156">
    <property type="component" value="Chromosome"/>
</dbReference>
<gene>
    <name evidence="1" type="ORF">A3L02_09465</name>
</gene>
<evidence type="ECO:0000313" key="1">
    <source>
        <dbReference type="EMBL" id="ASI99775.1"/>
    </source>
</evidence>
<accession>A0A218P4F3</accession>
<organism evidence="1 2">
    <name type="scientific">Thermococcus celer Vu 13 = JCM 8558</name>
    <dbReference type="NCBI Taxonomy" id="1293037"/>
    <lineage>
        <taxon>Archaea</taxon>
        <taxon>Methanobacteriati</taxon>
        <taxon>Methanobacteriota</taxon>
        <taxon>Thermococci</taxon>
        <taxon>Thermococcales</taxon>
        <taxon>Thermococcaceae</taxon>
        <taxon>Thermococcus</taxon>
    </lineage>
</organism>
<sequence>MPPAIGPTRVWCITRTRPGKREECGELDVGNHNWRVEVLDGTLKASKSGSLSVSKQAANLFDVALTAWPVELEGGGLVFLQVHVWNHANSAISVKGFIEDEEGAVIKRIDGYEGRIPAKGYKNLTFTYNLAGVGNHTFKLFLDNYDGEPNGAGEEHWSNVAVEVKPMKGSELKQVGFDCNDPEFNWKGTEYKASLVCRAFIYNPTQNDISLNAVAVKEWHTDNTDFTNSLGPWVVVDYPDTIRSSETSTITFRNTAHTSLHTLEMDLFGVYASISLTYIISPQHGDDVHFTGYDTINIRQDDKDVVVDGGTQAILDFIGGEELVVAVRTKDALKTLPFVVQFFREAWGWIND</sequence>
<reference evidence="1 2" key="1">
    <citation type="submission" date="2016-03" db="EMBL/GenBank/DDBJ databases">
        <title>Complete genome sequence of Thermococcus celer.</title>
        <authorList>
            <person name="Oger P.M."/>
        </authorList>
    </citation>
    <scope>NUCLEOTIDE SEQUENCE [LARGE SCALE GENOMIC DNA]</scope>
    <source>
        <strain evidence="1 2">Vu 13</strain>
    </source>
</reference>
<keyword evidence="2" id="KW-1185">Reference proteome</keyword>
<dbReference type="AlphaFoldDB" id="A0A218P4F3"/>